<proteinExistence type="predicted"/>
<gene>
    <name evidence="2" type="ORF">FMAN_10696</name>
</gene>
<sequence>MTELEVPDPLVVERYTMCLWPKILLPNSDKPVTTEGRNHLTKALGTVIHLLFQAKIETADFQRSECWDDMTECWKPFGIEDFVAMLRYTYSMAISVFRDFEQLPKHYQEADAYLQPLNPMASGDYTGNTMRGMARMIHITATSLNHVVKNLTKKIWASKGGVPTDEKEMPAVPDQVVPAIDLRCLRLWCVLNTKKKRQEFENPQNTLEDMAKILRGLKVIIDPCYKEAGVGFRPSTARKLQKITEGQKNVLDYNVPLMIHICTGMGKVKGKPFYVIHDSTAIGGTQERLSGLPHYYDIRLNARHQHFGNVDVMKWRRALEDLREFDEADKGIEVSDDRLRELKADGLKITCKEHAILMMGRAYVANLAIGLPDTREPPPPTQLQDLDICKAKPLRDCSNHIARPFSTSDATKAAYCCWMCKVTLRYAEPTNPTELHDGLNINASSQTFFRDRSQIPHSCAEVICSKYCVILEEHKRARDKAEEKKEEKKKKEEEDMKKRREEEQKKRREEEQRRRMEYYQSRGRYSHVTRR</sequence>
<feature type="compositionally biased region" description="Basic and acidic residues" evidence="1">
    <location>
        <begin position="478"/>
        <end position="517"/>
    </location>
</feature>
<evidence type="ECO:0000313" key="3">
    <source>
        <dbReference type="Proteomes" id="UP000184255"/>
    </source>
</evidence>
<evidence type="ECO:0000256" key="1">
    <source>
        <dbReference type="SAM" id="MobiDB-lite"/>
    </source>
</evidence>
<accession>A0A1L7U8S5</accession>
<reference evidence="3" key="1">
    <citation type="journal article" date="2016" name="Genome Biol. Evol.">
        <title>Comparative 'omics' of the Fusarium fujikuroi species complex highlights differences in genetic potential and metabolite synthesis.</title>
        <authorList>
            <person name="Niehaus E.-M."/>
            <person name="Muensterkoetter M."/>
            <person name="Proctor R.H."/>
            <person name="Brown D.W."/>
            <person name="Sharon A."/>
            <person name="Idan Y."/>
            <person name="Oren-Young L."/>
            <person name="Sieber C.M."/>
            <person name="Novak O."/>
            <person name="Pencik A."/>
            <person name="Tarkowska D."/>
            <person name="Hromadova K."/>
            <person name="Freeman S."/>
            <person name="Maymon M."/>
            <person name="Elazar M."/>
            <person name="Youssef S.A."/>
            <person name="El-Shabrawy E.S.M."/>
            <person name="Shalaby A.B.A."/>
            <person name="Houterman P."/>
            <person name="Brock N.L."/>
            <person name="Burkhardt I."/>
            <person name="Tsavkelova E.A."/>
            <person name="Dickschat J.S."/>
            <person name="Galuszka P."/>
            <person name="Gueldener U."/>
            <person name="Tudzynski B."/>
        </authorList>
    </citation>
    <scope>NUCLEOTIDE SEQUENCE [LARGE SCALE GENOMIC DNA]</scope>
    <source>
        <strain evidence="3">MRC7560</strain>
    </source>
</reference>
<feature type="region of interest" description="Disordered" evidence="1">
    <location>
        <begin position="478"/>
        <end position="531"/>
    </location>
</feature>
<dbReference type="EMBL" id="FCQH01000016">
    <property type="protein sequence ID" value="CVL05512.1"/>
    <property type="molecule type" value="Genomic_DNA"/>
</dbReference>
<dbReference type="Proteomes" id="UP000184255">
    <property type="component" value="Unassembled WGS sequence"/>
</dbReference>
<dbReference type="VEuPathDB" id="FungiDB:FMAN_10696"/>
<comment type="caution">
    <text evidence="2">The sequence shown here is derived from an EMBL/GenBank/DDBJ whole genome shotgun (WGS) entry which is preliminary data.</text>
</comment>
<dbReference type="GeneID" id="65089949"/>
<dbReference type="RefSeq" id="XP_041689357.1">
    <property type="nucleotide sequence ID" value="XM_041823814.1"/>
</dbReference>
<keyword evidence="3" id="KW-1185">Reference proteome</keyword>
<name>A0A1L7U8S5_FUSMA</name>
<evidence type="ECO:0000313" key="2">
    <source>
        <dbReference type="EMBL" id="CVL05512.1"/>
    </source>
</evidence>
<organism evidence="2 3">
    <name type="scientific">Fusarium mangiferae</name>
    <name type="common">Mango malformation disease fungus</name>
    <dbReference type="NCBI Taxonomy" id="192010"/>
    <lineage>
        <taxon>Eukaryota</taxon>
        <taxon>Fungi</taxon>
        <taxon>Dikarya</taxon>
        <taxon>Ascomycota</taxon>
        <taxon>Pezizomycotina</taxon>
        <taxon>Sordariomycetes</taxon>
        <taxon>Hypocreomycetidae</taxon>
        <taxon>Hypocreales</taxon>
        <taxon>Nectriaceae</taxon>
        <taxon>Fusarium</taxon>
        <taxon>Fusarium fujikuroi species complex</taxon>
    </lineage>
</organism>
<protein>
    <submittedName>
        <fullName evidence="2">Uncharacterized protein</fullName>
    </submittedName>
</protein>
<dbReference type="AlphaFoldDB" id="A0A1L7U8S5"/>